<dbReference type="GeneID" id="17356169"/>
<evidence type="ECO:0000313" key="3">
    <source>
        <dbReference type="Proteomes" id="UP000008141"/>
    </source>
</evidence>
<feature type="compositionally biased region" description="Basic and acidic residues" evidence="1">
    <location>
        <begin position="56"/>
        <end position="71"/>
    </location>
</feature>
<dbReference type="KEGG" id="cvr:CHLNCDRAFT_144484"/>
<accession>E1ZBI7</accession>
<proteinExistence type="predicted"/>
<feature type="compositionally biased region" description="Polar residues" evidence="1">
    <location>
        <begin position="103"/>
        <end position="122"/>
    </location>
</feature>
<feature type="region of interest" description="Disordered" evidence="1">
    <location>
        <begin position="56"/>
        <end position="200"/>
    </location>
</feature>
<dbReference type="OrthoDB" id="514855at2759"/>
<organism evidence="3">
    <name type="scientific">Chlorella variabilis</name>
    <name type="common">Green alga</name>
    <dbReference type="NCBI Taxonomy" id="554065"/>
    <lineage>
        <taxon>Eukaryota</taxon>
        <taxon>Viridiplantae</taxon>
        <taxon>Chlorophyta</taxon>
        <taxon>core chlorophytes</taxon>
        <taxon>Trebouxiophyceae</taxon>
        <taxon>Chlorellales</taxon>
        <taxon>Chlorellaceae</taxon>
        <taxon>Chlorella clade</taxon>
        <taxon>Chlorella</taxon>
    </lineage>
</organism>
<feature type="region of interest" description="Disordered" evidence="1">
    <location>
        <begin position="20"/>
        <end position="44"/>
    </location>
</feature>
<dbReference type="AlphaFoldDB" id="E1ZBI7"/>
<protein>
    <submittedName>
        <fullName evidence="2">Expressed protein</fullName>
    </submittedName>
</protein>
<dbReference type="EMBL" id="GL433841">
    <property type="protein sequence ID" value="EFN56861.1"/>
    <property type="molecule type" value="Genomic_DNA"/>
</dbReference>
<name>E1ZBI7_CHLVA</name>
<keyword evidence="3" id="KW-1185">Reference proteome</keyword>
<feature type="compositionally biased region" description="Basic and acidic residues" evidence="1">
    <location>
        <begin position="132"/>
        <end position="180"/>
    </location>
</feature>
<dbReference type="Proteomes" id="UP000008141">
    <property type="component" value="Unassembled WGS sequence"/>
</dbReference>
<evidence type="ECO:0000313" key="2">
    <source>
        <dbReference type="EMBL" id="EFN56861.1"/>
    </source>
</evidence>
<reference evidence="2 3" key="1">
    <citation type="journal article" date="2010" name="Plant Cell">
        <title>The Chlorella variabilis NC64A genome reveals adaptation to photosymbiosis, coevolution with viruses, and cryptic sex.</title>
        <authorList>
            <person name="Blanc G."/>
            <person name="Duncan G."/>
            <person name="Agarkova I."/>
            <person name="Borodovsky M."/>
            <person name="Gurnon J."/>
            <person name="Kuo A."/>
            <person name="Lindquist E."/>
            <person name="Lucas S."/>
            <person name="Pangilinan J."/>
            <person name="Polle J."/>
            <person name="Salamov A."/>
            <person name="Terry A."/>
            <person name="Yamada T."/>
            <person name="Dunigan D.D."/>
            <person name="Grigoriev I.V."/>
            <person name="Claverie J.M."/>
            <person name="Van Etten J.L."/>
        </authorList>
    </citation>
    <scope>NUCLEOTIDE SEQUENCE [LARGE SCALE GENOMIC DNA]</scope>
    <source>
        <strain evidence="2 3">NC64A</strain>
    </source>
</reference>
<dbReference type="RefSeq" id="XP_005848963.1">
    <property type="nucleotide sequence ID" value="XM_005848901.1"/>
</dbReference>
<gene>
    <name evidence="2" type="ORF">CHLNCDRAFT_144484</name>
</gene>
<sequence length="200" mass="21311">MQRAAALQRAARQLAGRLQGAAALSTTSAVQKAKPKPLGDPDEYIFREHCKGTRVLSKEAQETTESLRRADFGSLKPRQRATMPSTPGPAGGGGSGATVGTSQPRTQATSSTSGQGFASASERSTDDAAQELTEKGSKRLMQSDEGREELRQGSFDLDKTTERVLEEGKKDASPEARERAEDEDVQEAVKSRVVSGSQTT</sequence>
<dbReference type="InParanoid" id="E1ZBI7"/>
<evidence type="ECO:0000256" key="1">
    <source>
        <dbReference type="SAM" id="MobiDB-lite"/>
    </source>
</evidence>